<reference evidence="1 2" key="1">
    <citation type="journal article" date="2013" name="PLoS Genet.">
        <title>The genome and development-dependent transcriptomes of Pyronema confluens: a window into fungal evolution.</title>
        <authorList>
            <person name="Traeger S."/>
            <person name="Altegoer F."/>
            <person name="Freitag M."/>
            <person name="Gabaldon T."/>
            <person name="Kempken F."/>
            <person name="Kumar A."/>
            <person name="Marcet-Houben M."/>
            <person name="Poggeler S."/>
            <person name="Stajich J.E."/>
            <person name="Nowrousian M."/>
        </authorList>
    </citation>
    <scope>NUCLEOTIDE SEQUENCE [LARGE SCALE GENOMIC DNA]</scope>
    <source>
        <strain evidence="2">CBS 100304</strain>
        <tissue evidence="1">Vegetative mycelium</tissue>
    </source>
</reference>
<proteinExistence type="predicted"/>
<evidence type="ECO:0000313" key="2">
    <source>
        <dbReference type="Proteomes" id="UP000018144"/>
    </source>
</evidence>
<accession>U4L130</accession>
<protein>
    <submittedName>
        <fullName evidence="1">Uncharacterized protein</fullName>
    </submittedName>
</protein>
<dbReference type="Proteomes" id="UP000018144">
    <property type="component" value="Unassembled WGS sequence"/>
</dbReference>
<gene>
    <name evidence="1" type="ORF">PCON_05361</name>
</gene>
<name>U4L130_PYROM</name>
<dbReference type="AlphaFoldDB" id="U4L130"/>
<dbReference type="EMBL" id="HF935273">
    <property type="protein sequence ID" value="CCX05774.1"/>
    <property type="molecule type" value="Genomic_DNA"/>
</dbReference>
<organism evidence="1 2">
    <name type="scientific">Pyronema omphalodes (strain CBS 100304)</name>
    <name type="common">Pyronema confluens</name>
    <dbReference type="NCBI Taxonomy" id="1076935"/>
    <lineage>
        <taxon>Eukaryota</taxon>
        <taxon>Fungi</taxon>
        <taxon>Dikarya</taxon>
        <taxon>Ascomycota</taxon>
        <taxon>Pezizomycotina</taxon>
        <taxon>Pezizomycetes</taxon>
        <taxon>Pezizales</taxon>
        <taxon>Pyronemataceae</taxon>
        <taxon>Pyronema</taxon>
    </lineage>
</organism>
<sequence length="68" mass="7612">MQNATVHYVNPTSEINFSPSSAIFRTPAISKVAAEEKRPMNRRTSQEQSSLRVTLTIYVVCPGRMILS</sequence>
<evidence type="ECO:0000313" key="1">
    <source>
        <dbReference type="EMBL" id="CCX05774.1"/>
    </source>
</evidence>
<keyword evidence="2" id="KW-1185">Reference proteome</keyword>